<dbReference type="Proteomes" id="UP000826195">
    <property type="component" value="Unassembled WGS sequence"/>
</dbReference>
<dbReference type="PANTHER" id="PTHR10133">
    <property type="entry name" value="DNA POLYMERASE I"/>
    <property type="match status" value="1"/>
</dbReference>
<dbReference type="PRINTS" id="PR00868">
    <property type="entry name" value="DNAPOLI"/>
</dbReference>
<dbReference type="Gene3D" id="3.30.420.10">
    <property type="entry name" value="Ribonuclease H-like superfamily/Ribonuclease H"/>
    <property type="match status" value="1"/>
</dbReference>
<dbReference type="FunFam" id="1.10.150.20:FF:000002">
    <property type="entry name" value="DNA polymerase I"/>
    <property type="match status" value="1"/>
</dbReference>
<comment type="caution">
    <text evidence="8">The sequence shown here is derived from an EMBL/GenBank/DDBJ whole genome shotgun (WGS) entry which is preliminary data.</text>
</comment>
<dbReference type="GO" id="GO:0003677">
    <property type="term" value="F:DNA binding"/>
    <property type="evidence" value="ECO:0007669"/>
    <property type="project" value="InterPro"/>
</dbReference>
<evidence type="ECO:0000259" key="7">
    <source>
        <dbReference type="SMART" id="SM00482"/>
    </source>
</evidence>
<sequence>MDVERALYKALPFESEKEQCGEHETEAARRREMRTVFVTGKDGLTPCQAAIMLVKEARALVEAELGLEQVEWDKKDRSRKATGSDLSKTLLEATQVSKLSEPVTLSRANSELSSGSNVSENALIPCAQPEIQSQVMNPNISQEEDQENSIEDDFVLQINTPDVIEDITDDEENNIDQQISQEKTQEPVPEDVIESVTTPSSWVTSTSNRRRSYSQSPSLFGDSLILDTQECNLLDQNIVDLDNVVFDDTNFSVDQASKGQKTEASTSKIKLNKSEELRNVEESQVTYKSLIWNEDTWNSTRISHDANKRLQNQLDLSKTCRESTVQILRQKNSRDCNENRTPKRKRSTDLDKLHIAAKRKYNSPTVEKSPIASLITYETNRRRSTGSNKSEDDIISPSQTKESFGMNKKNHSKIKIMSLRNRTQKNIQVIETSSINLRSKNQTDINLIPTTSKSNQIQAEVQVYNAPDSEDDDMFLCDDSPCAAPIVKKNIPTETTYLVADKSIPSSVLRSKSEKNFDKRSLLKELSIVNISDKVKFSEFKSEIDDKEEIALALACEIFSHNNVGIGTKILNYEAYQDSKKRIEHTDGVSDNRKLCGVAITWGGHIYYLPFENVRETNRVPVKEQSYKMLYKCCGVTPSCKFIDIITSNWLLNSYITYNNFEELVKKHLPESKIHLSNIKRTPNDTGPGLNVRSEVPSKIRAGTEALLTWFLLDGFQDKLITQDPVLLDTFKEIEMGTIQLLARMELTGMGINHQSLQELSKTILDEMSQLQNQVYRSIGKSFNFLSSRAVSEVLGLNKGKKACANKAVLEQCNHPVAKMIIYWRKLNNIHVRNICPLLQHAEGSNRIHGNCYTTTETGRISMHEPNLQNVPRDFNAPDNSKLFSIRTAFIPALGNILLSADYCQLELRILAHFSQEPKLCSVLKKPGDVFKNIAARWYNTTESRVDDTMRQRAKQLCYGMIYGMGIKTLAETLQVNETEAREFLETFMGAYPGIKKWLVEALEEAKKQGYVTTLMKRRRLLPDLNNESSALRAKAERQAINTKIQGSAADIAKKAMILIDERLKKEFPDMLMVFSGTDAKRKLRRSRDTSPRGAYLVLQLHDELIYEVNAGDLEKVTIIIKESMEHACSLSVPLPVKVKVGSAWGELKEYEFET</sequence>
<dbReference type="AlphaFoldDB" id="A0AAV7J8J0"/>
<name>A0AAV7J8J0_COTGL</name>
<dbReference type="PROSITE" id="PS00447">
    <property type="entry name" value="DNA_POLYMERASE_A"/>
    <property type="match status" value="1"/>
</dbReference>
<evidence type="ECO:0000313" key="9">
    <source>
        <dbReference type="Proteomes" id="UP000826195"/>
    </source>
</evidence>
<protein>
    <recommendedName>
        <fullName evidence="1">DNA-directed DNA polymerase</fullName>
        <ecNumber evidence="1">2.7.7.7</ecNumber>
    </recommendedName>
</protein>
<keyword evidence="9" id="KW-1185">Reference proteome</keyword>
<keyword evidence="3" id="KW-0548">Nucleotidyltransferase</keyword>
<dbReference type="Gene3D" id="3.30.70.370">
    <property type="match status" value="1"/>
</dbReference>
<dbReference type="GO" id="GO:0003887">
    <property type="term" value="F:DNA-directed DNA polymerase activity"/>
    <property type="evidence" value="ECO:0007669"/>
    <property type="project" value="UniProtKB-KW"/>
</dbReference>
<reference evidence="8 9" key="1">
    <citation type="journal article" date="2021" name="J. Hered.">
        <title>A chromosome-level genome assembly of the parasitoid wasp, Cotesia glomerata (Hymenoptera: Braconidae).</title>
        <authorList>
            <person name="Pinto B.J."/>
            <person name="Weis J.J."/>
            <person name="Gamble T."/>
            <person name="Ode P.J."/>
            <person name="Paul R."/>
            <person name="Zaspel J.M."/>
        </authorList>
    </citation>
    <scope>NUCLEOTIDE SEQUENCE [LARGE SCALE GENOMIC DNA]</scope>
    <source>
        <strain evidence="8">CgM1</strain>
    </source>
</reference>
<dbReference type="Gene3D" id="1.10.150.20">
    <property type="entry name" value="5' to 3' exonuclease, C-terminal subdomain"/>
    <property type="match status" value="1"/>
</dbReference>
<organism evidence="8 9">
    <name type="scientific">Cotesia glomerata</name>
    <name type="common">Lepidopteran parasitic wasp</name>
    <name type="synonym">Apanteles glomeratus</name>
    <dbReference type="NCBI Taxonomy" id="32391"/>
    <lineage>
        <taxon>Eukaryota</taxon>
        <taxon>Metazoa</taxon>
        <taxon>Ecdysozoa</taxon>
        <taxon>Arthropoda</taxon>
        <taxon>Hexapoda</taxon>
        <taxon>Insecta</taxon>
        <taxon>Pterygota</taxon>
        <taxon>Neoptera</taxon>
        <taxon>Endopterygota</taxon>
        <taxon>Hymenoptera</taxon>
        <taxon>Apocrita</taxon>
        <taxon>Ichneumonoidea</taxon>
        <taxon>Braconidae</taxon>
        <taxon>Microgastrinae</taxon>
        <taxon>Cotesia</taxon>
    </lineage>
</organism>
<evidence type="ECO:0000313" key="8">
    <source>
        <dbReference type="EMBL" id="KAH0568267.1"/>
    </source>
</evidence>
<dbReference type="GO" id="GO:0006261">
    <property type="term" value="P:DNA-templated DNA replication"/>
    <property type="evidence" value="ECO:0007669"/>
    <property type="project" value="InterPro"/>
</dbReference>
<keyword evidence="4" id="KW-0239">DNA-directed DNA polymerase</keyword>
<feature type="domain" description="DNA-directed DNA polymerase family A palm" evidence="7">
    <location>
        <begin position="884"/>
        <end position="1113"/>
    </location>
</feature>
<keyword evidence="2" id="KW-0808">Transferase</keyword>
<dbReference type="InterPro" id="IPR002298">
    <property type="entry name" value="DNA_polymerase_A"/>
</dbReference>
<accession>A0AAV7J8J0</accession>
<evidence type="ECO:0000256" key="3">
    <source>
        <dbReference type="ARBA" id="ARBA00022695"/>
    </source>
</evidence>
<evidence type="ECO:0000256" key="6">
    <source>
        <dbReference type="SAM" id="MobiDB-lite"/>
    </source>
</evidence>
<dbReference type="Pfam" id="PF00476">
    <property type="entry name" value="DNA_pol_A"/>
    <property type="match status" value="1"/>
</dbReference>
<dbReference type="EC" id="2.7.7.7" evidence="1"/>
<evidence type="ECO:0000256" key="2">
    <source>
        <dbReference type="ARBA" id="ARBA00022679"/>
    </source>
</evidence>
<dbReference type="PANTHER" id="PTHR10133:SF62">
    <property type="entry name" value="DNA POLYMERASE THETA"/>
    <property type="match status" value="1"/>
</dbReference>
<gene>
    <name evidence="8" type="ORF">KQX54_019895</name>
</gene>
<dbReference type="SUPFAM" id="SSF56672">
    <property type="entry name" value="DNA/RNA polymerases"/>
    <property type="match status" value="1"/>
</dbReference>
<dbReference type="EMBL" id="JAHXZJ010000001">
    <property type="protein sequence ID" value="KAH0568267.1"/>
    <property type="molecule type" value="Genomic_DNA"/>
</dbReference>
<dbReference type="InterPro" id="IPR043502">
    <property type="entry name" value="DNA/RNA_pol_sf"/>
</dbReference>
<dbReference type="InterPro" id="IPR036397">
    <property type="entry name" value="RNaseH_sf"/>
</dbReference>
<evidence type="ECO:0000256" key="4">
    <source>
        <dbReference type="ARBA" id="ARBA00022932"/>
    </source>
</evidence>
<dbReference type="InterPro" id="IPR001098">
    <property type="entry name" value="DNA-dir_DNA_pol_A_palm_dom"/>
</dbReference>
<comment type="catalytic activity">
    <reaction evidence="5">
        <text>DNA(n) + a 2'-deoxyribonucleoside 5'-triphosphate = DNA(n+1) + diphosphate</text>
        <dbReference type="Rhea" id="RHEA:22508"/>
        <dbReference type="Rhea" id="RHEA-COMP:17339"/>
        <dbReference type="Rhea" id="RHEA-COMP:17340"/>
        <dbReference type="ChEBI" id="CHEBI:33019"/>
        <dbReference type="ChEBI" id="CHEBI:61560"/>
        <dbReference type="ChEBI" id="CHEBI:173112"/>
        <dbReference type="EC" id="2.7.7.7"/>
    </reaction>
</comment>
<proteinExistence type="predicted"/>
<evidence type="ECO:0000256" key="5">
    <source>
        <dbReference type="ARBA" id="ARBA00049244"/>
    </source>
</evidence>
<feature type="region of interest" description="Disordered" evidence="6">
    <location>
        <begin position="379"/>
        <end position="409"/>
    </location>
</feature>
<dbReference type="CDD" id="cd08638">
    <property type="entry name" value="DNA_pol_A_theta"/>
    <property type="match status" value="1"/>
</dbReference>
<dbReference type="GO" id="GO:0097681">
    <property type="term" value="P:double-strand break repair via alternative nonhomologous end joining"/>
    <property type="evidence" value="ECO:0007669"/>
    <property type="project" value="TreeGrafter"/>
</dbReference>
<dbReference type="Gene3D" id="1.20.1060.10">
    <property type="entry name" value="Taq DNA Polymerase, Chain T, domain 4"/>
    <property type="match status" value="1"/>
</dbReference>
<evidence type="ECO:0000256" key="1">
    <source>
        <dbReference type="ARBA" id="ARBA00012417"/>
    </source>
</evidence>
<dbReference type="InterPro" id="IPR019760">
    <property type="entry name" value="DNA-dir_DNA_pol_A_CS"/>
</dbReference>
<dbReference type="SMART" id="SM00482">
    <property type="entry name" value="POLAc"/>
    <property type="match status" value="1"/>
</dbReference>